<dbReference type="Gene3D" id="1.25.40.510">
    <property type="entry name" value="GLE1-like"/>
    <property type="match status" value="2"/>
</dbReference>
<keyword evidence="8" id="KW-0539">Nucleus</keyword>
<dbReference type="GO" id="GO:0016973">
    <property type="term" value="P:poly(A)+ mRNA export from nucleus"/>
    <property type="evidence" value="ECO:0007669"/>
    <property type="project" value="InterPro"/>
</dbReference>
<evidence type="ECO:0000256" key="5">
    <source>
        <dbReference type="ARBA" id="ARBA00022927"/>
    </source>
</evidence>
<dbReference type="EMBL" id="JAATIQ010000001">
    <property type="protein sequence ID" value="KAF4404905.1"/>
    <property type="molecule type" value="Genomic_DNA"/>
</dbReference>
<evidence type="ECO:0000256" key="6">
    <source>
        <dbReference type="ARBA" id="ARBA00023010"/>
    </source>
</evidence>
<comment type="caution">
    <text evidence="12">The sequence shown here is derived from an EMBL/GenBank/DDBJ whole genome shotgun (WGS) entry which is preliminary data.</text>
</comment>
<dbReference type="GO" id="GO:0000822">
    <property type="term" value="F:inositol hexakisphosphate binding"/>
    <property type="evidence" value="ECO:0007669"/>
    <property type="project" value="TreeGrafter"/>
</dbReference>
<dbReference type="Pfam" id="PF07817">
    <property type="entry name" value="GLE1"/>
    <property type="match status" value="1"/>
</dbReference>
<keyword evidence="5" id="KW-0653">Protein transport</keyword>
<dbReference type="AlphaFoldDB" id="A0A7J6ICJ5"/>
<feature type="region of interest" description="Disordered" evidence="11">
    <location>
        <begin position="298"/>
        <end position="346"/>
    </location>
</feature>
<comment type="similarity">
    <text evidence="2">Belongs to the GLE1 family.</text>
</comment>
<evidence type="ECO:0000256" key="3">
    <source>
        <dbReference type="ARBA" id="ARBA00022448"/>
    </source>
</evidence>
<dbReference type="GO" id="GO:0005543">
    <property type="term" value="F:phospholipid binding"/>
    <property type="evidence" value="ECO:0007669"/>
    <property type="project" value="TreeGrafter"/>
</dbReference>
<dbReference type="InterPro" id="IPR012476">
    <property type="entry name" value="GLE1"/>
</dbReference>
<reference evidence="12 13" key="1">
    <citation type="journal article" date="2020" name="bioRxiv">
        <title>Sequence and annotation of 42 cannabis genomes reveals extensive copy number variation in cannabinoid synthesis and pathogen resistance genes.</title>
        <authorList>
            <person name="Mckernan K.J."/>
            <person name="Helbert Y."/>
            <person name="Kane L.T."/>
            <person name="Ebling H."/>
            <person name="Zhang L."/>
            <person name="Liu B."/>
            <person name="Eaton Z."/>
            <person name="Mclaughlin S."/>
            <person name="Kingan S."/>
            <person name="Baybayan P."/>
            <person name="Concepcion G."/>
            <person name="Jordan M."/>
            <person name="Riva A."/>
            <person name="Barbazuk W."/>
            <person name="Harkins T."/>
        </authorList>
    </citation>
    <scope>NUCLEOTIDE SEQUENCE [LARGE SCALE GENOMIC DNA]</scope>
    <source>
        <strain evidence="13">cv. Jamaican Lion 4</strain>
        <tissue evidence="12">Leaf</tissue>
    </source>
</reference>
<accession>A0A7J6ICJ5</accession>
<evidence type="ECO:0000256" key="1">
    <source>
        <dbReference type="ARBA" id="ARBA00004567"/>
    </source>
</evidence>
<feature type="compositionally biased region" description="Basic residues" evidence="11">
    <location>
        <begin position="10"/>
        <end position="31"/>
    </location>
</feature>
<feature type="compositionally biased region" description="Polar residues" evidence="11">
    <location>
        <begin position="298"/>
        <end position="337"/>
    </location>
</feature>
<evidence type="ECO:0000256" key="11">
    <source>
        <dbReference type="SAM" id="MobiDB-lite"/>
    </source>
</evidence>
<sequence>MRLMKEPKEKRKLSWKKNFAKKKPKQKPRAKLRAEETNRAAMEAQQRATKEAVEMEANEASSLYAVQKDASGLQMKAKTKESELRKPITSASAENKTLGLNTNKDYVRHERNISKLIRQITGTNDVKQRASELVKILKNPAYPQSISAGAFARKVVSHCGSPGSASFACGYVLVVVTQESAFESKEAYCKTLGFREDKGKIENVEDYLIRLESYMKLYGALVQLAGYALFKRYKSQFRKILSIISDNFLNALRSRENPALDTVIAEIQSYIEDNKFLEEPEERSLEMSLLSSVAVPDQNSYQHTDPQNSYQHSDPRNSYSYQRNDPRNSKLSIQKGQNKYKDQGRPSASISFIYV</sequence>
<evidence type="ECO:0000256" key="7">
    <source>
        <dbReference type="ARBA" id="ARBA00023132"/>
    </source>
</evidence>
<evidence type="ECO:0000256" key="8">
    <source>
        <dbReference type="ARBA" id="ARBA00023242"/>
    </source>
</evidence>
<dbReference type="GO" id="GO:0031369">
    <property type="term" value="F:translation initiation factor binding"/>
    <property type="evidence" value="ECO:0007669"/>
    <property type="project" value="TreeGrafter"/>
</dbReference>
<proteinExistence type="inferred from homology"/>
<keyword evidence="3" id="KW-0813">Transport</keyword>
<keyword evidence="13" id="KW-1185">Reference proteome</keyword>
<keyword evidence="4" id="KW-0509">mRNA transport</keyword>
<feature type="region of interest" description="Disordered" evidence="11">
    <location>
        <begin position="1"/>
        <end position="49"/>
    </location>
</feature>
<dbReference type="InterPro" id="IPR038506">
    <property type="entry name" value="GLE1-like_sf"/>
</dbReference>
<evidence type="ECO:0000313" key="13">
    <source>
        <dbReference type="Proteomes" id="UP000583929"/>
    </source>
</evidence>
<evidence type="ECO:0000256" key="2">
    <source>
        <dbReference type="ARBA" id="ARBA00011056"/>
    </source>
</evidence>
<organism evidence="12 13">
    <name type="scientific">Cannabis sativa</name>
    <name type="common">Hemp</name>
    <name type="synonym">Marijuana</name>
    <dbReference type="NCBI Taxonomy" id="3483"/>
    <lineage>
        <taxon>Eukaryota</taxon>
        <taxon>Viridiplantae</taxon>
        <taxon>Streptophyta</taxon>
        <taxon>Embryophyta</taxon>
        <taxon>Tracheophyta</taxon>
        <taxon>Spermatophyta</taxon>
        <taxon>Magnoliopsida</taxon>
        <taxon>eudicotyledons</taxon>
        <taxon>Gunneridae</taxon>
        <taxon>Pentapetalae</taxon>
        <taxon>rosids</taxon>
        <taxon>fabids</taxon>
        <taxon>Rosales</taxon>
        <taxon>Cannabaceae</taxon>
        <taxon>Cannabis</taxon>
    </lineage>
</organism>
<dbReference type="PANTHER" id="PTHR12960:SF0">
    <property type="entry name" value="MRNA EXPORT FACTOR GLE1"/>
    <property type="match status" value="1"/>
</dbReference>
<evidence type="ECO:0000256" key="4">
    <source>
        <dbReference type="ARBA" id="ARBA00022816"/>
    </source>
</evidence>
<dbReference type="Proteomes" id="UP000583929">
    <property type="component" value="Unassembled WGS sequence"/>
</dbReference>
<dbReference type="PANTHER" id="PTHR12960">
    <property type="entry name" value="GLE-1-RELATED"/>
    <property type="match status" value="1"/>
</dbReference>
<gene>
    <name evidence="12" type="ORF">G4B88_006291</name>
</gene>
<dbReference type="GO" id="GO:0005737">
    <property type="term" value="C:cytoplasm"/>
    <property type="evidence" value="ECO:0007669"/>
    <property type="project" value="TreeGrafter"/>
</dbReference>
<evidence type="ECO:0000256" key="10">
    <source>
        <dbReference type="ARBA" id="ARBA00029983"/>
    </source>
</evidence>
<comment type="subcellular location">
    <subcellularLocation>
        <location evidence="1">Nucleus</location>
        <location evidence="1">Nuclear pore complex</location>
    </subcellularLocation>
</comment>
<name>A0A7J6ICJ5_CANSA</name>
<protein>
    <recommendedName>
        <fullName evidence="9">mRNA export factor GLE1</fullName>
    </recommendedName>
    <alternativeName>
        <fullName evidence="10">Nucleoporin GLE1</fullName>
    </alternativeName>
</protein>
<evidence type="ECO:0000256" key="9">
    <source>
        <dbReference type="ARBA" id="ARBA00026227"/>
    </source>
</evidence>
<dbReference type="GO" id="GO:0015031">
    <property type="term" value="P:protein transport"/>
    <property type="evidence" value="ECO:0007669"/>
    <property type="project" value="UniProtKB-KW"/>
</dbReference>
<evidence type="ECO:0000313" key="12">
    <source>
        <dbReference type="EMBL" id="KAF4404905.1"/>
    </source>
</evidence>
<dbReference type="GO" id="GO:0044614">
    <property type="term" value="C:nuclear pore cytoplasmic filaments"/>
    <property type="evidence" value="ECO:0007669"/>
    <property type="project" value="TreeGrafter"/>
</dbReference>
<keyword evidence="7" id="KW-0906">Nuclear pore complex</keyword>
<keyword evidence="6" id="KW-0811">Translocation</keyword>